<feature type="transmembrane region" description="Helical" evidence="1">
    <location>
        <begin position="5"/>
        <end position="28"/>
    </location>
</feature>
<name>A0A5J4WZQ1_9EUKA</name>
<sequence length="116" mass="13482">MENQFVNIVVIVVVVIDIKVITITRIVITVIRTVIIAIMEIIKDFNLVPAIIIIFLITDQTIKMKVQVVTVVIIITDDKDSFSQRREMQFHLQSLCLWDPISQLSVLVERRKEMNY</sequence>
<dbReference type="AlphaFoldDB" id="A0A5J4WZQ1"/>
<dbReference type="EMBL" id="SNRW01000582">
    <property type="protein sequence ID" value="KAA6400323.1"/>
    <property type="molecule type" value="Genomic_DNA"/>
</dbReference>
<evidence type="ECO:0000256" key="1">
    <source>
        <dbReference type="SAM" id="Phobius"/>
    </source>
</evidence>
<keyword evidence="1" id="KW-0472">Membrane</keyword>
<organism evidence="2 3">
    <name type="scientific">Streblomastix strix</name>
    <dbReference type="NCBI Taxonomy" id="222440"/>
    <lineage>
        <taxon>Eukaryota</taxon>
        <taxon>Metamonada</taxon>
        <taxon>Preaxostyla</taxon>
        <taxon>Oxymonadida</taxon>
        <taxon>Streblomastigidae</taxon>
        <taxon>Streblomastix</taxon>
    </lineage>
</organism>
<evidence type="ECO:0000313" key="2">
    <source>
        <dbReference type="EMBL" id="KAA6400323.1"/>
    </source>
</evidence>
<proteinExistence type="predicted"/>
<comment type="caution">
    <text evidence="2">The sequence shown here is derived from an EMBL/GenBank/DDBJ whole genome shotgun (WGS) entry which is preliminary data.</text>
</comment>
<feature type="transmembrane region" description="Helical" evidence="1">
    <location>
        <begin position="34"/>
        <end position="57"/>
    </location>
</feature>
<protein>
    <submittedName>
        <fullName evidence="2">Uncharacterized protein</fullName>
    </submittedName>
</protein>
<reference evidence="2 3" key="1">
    <citation type="submission" date="2019-03" db="EMBL/GenBank/DDBJ databases">
        <title>Single cell metagenomics reveals metabolic interactions within the superorganism composed of flagellate Streblomastix strix and complex community of Bacteroidetes bacteria on its surface.</title>
        <authorList>
            <person name="Treitli S.C."/>
            <person name="Kolisko M."/>
            <person name="Husnik F."/>
            <person name="Keeling P."/>
            <person name="Hampl V."/>
        </authorList>
    </citation>
    <scope>NUCLEOTIDE SEQUENCE [LARGE SCALE GENOMIC DNA]</scope>
    <source>
        <strain evidence="2">ST1C</strain>
    </source>
</reference>
<keyword evidence="1" id="KW-1133">Transmembrane helix</keyword>
<evidence type="ECO:0000313" key="3">
    <source>
        <dbReference type="Proteomes" id="UP000324800"/>
    </source>
</evidence>
<gene>
    <name evidence="2" type="ORF">EZS28_004154</name>
</gene>
<keyword evidence="1" id="KW-0812">Transmembrane</keyword>
<accession>A0A5J4WZQ1</accession>
<dbReference type="Proteomes" id="UP000324800">
    <property type="component" value="Unassembled WGS sequence"/>
</dbReference>